<name>A0A4C1STU2_EUMVA</name>
<accession>A0A4C1STU2</accession>
<organism evidence="1 2">
    <name type="scientific">Eumeta variegata</name>
    <name type="common">Bagworm moth</name>
    <name type="synonym">Eumeta japonica</name>
    <dbReference type="NCBI Taxonomy" id="151549"/>
    <lineage>
        <taxon>Eukaryota</taxon>
        <taxon>Metazoa</taxon>
        <taxon>Ecdysozoa</taxon>
        <taxon>Arthropoda</taxon>
        <taxon>Hexapoda</taxon>
        <taxon>Insecta</taxon>
        <taxon>Pterygota</taxon>
        <taxon>Neoptera</taxon>
        <taxon>Endopterygota</taxon>
        <taxon>Lepidoptera</taxon>
        <taxon>Glossata</taxon>
        <taxon>Ditrysia</taxon>
        <taxon>Tineoidea</taxon>
        <taxon>Psychidae</taxon>
        <taxon>Oiketicinae</taxon>
        <taxon>Eumeta</taxon>
    </lineage>
</organism>
<protein>
    <submittedName>
        <fullName evidence="1">Uncharacterized protein</fullName>
    </submittedName>
</protein>
<dbReference type="EMBL" id="BGZK01000018">
    <property type="protein sequence ID" value="GBP05552.1"/>
    <property type="molecule type" value="Genomic_DNA"/>
</dbReference>
<gene>
    <name evidence="1" type="ORF">EVAR_3044_1</name>
</gene>
<sequence length="73" mass="8030">MLPQPEFLCEAAPDAVAPARLRLPPDARCITLANFESIRNVLTQEGNARGVRRGVNNWWAEGALTERRGPTST</sequence>
<proteinExistence type="predicted"/>
<evidence type="ECO:0000313" key="1">
    <source>
        <dbReference type="EMBL" id="GBP05552.1"/>
    </source>
</evidence>
<reference evidence="1 2" key="1">
    <citation type="journal article" date="2019" name="Commun. Biol.">
        <title>The bagworm genome reveals a unique fibroin gene that provides high tensile strength.</title>
        <authorList>
            <person name="Kono N."/>
            <person name="Nakamura H."/>
            <person name="Ohtoshi R."/>
            <person name="Tomita M."/>
            <person name="Numata K."/>
            <person name="Arakawa K."/>
        </authorList>
    </citation>
    <scope>NUCLEOTIDE SEQUENCE [LARGE SCALE GENOMIC DNA]</scope>
</reference>
<dbReference type="AlphaFoldDB" id="A0A4C1STU2"/>
<comment type="caution">
    <text evidence="1">The sequence shown here is derived from an EMBL/GenBank/DDBJ whole genome shotgun (WGS) entry which is preliminary data.</text>
</comment>
<dbReference type="Proteomes" id="UP000299102">
    <property type="component" value="Unassembled WGS sequence"/>
</dbReference>
<evidence type="ECO:0000313" key="2">
    <source>
        <dbReference type="Proteomes" id="UP000299102"/>
    </source>
</evidence>
<keyword evidence="2" id="KW-1185">Reference proteome</keyword>